<gene>
    <name evidence="2" type="ORF">HBF25_03230</name>
</gene>
<proteinExistence type="predicted"/>
<comment type="caution">
    <text evidence="2">The sequence shown here is derived from an EMBL/GenBank/DDBJ whole genome shotgun (WGS) entry which is preliminary data.</text>
</comment>
<feature type="transmembrane region" description="Helical" evidence="1">
    <location>
        <begin position="76"/>
        <end position="101"/>
    </location>
</feature>
<keyword evidence="1" id="KW-0472">Membrane</keyword>
<evidence type="ECO:0000313" key="3">
    <source>
        <dbReference type="Proteomes" id="UP000490980"/>
    </source>
</evidence>
<accession>A0A7X5U7N6</accession>
<keyword evidence="1" id="KW-1133">Transmembrane helix</keyword>
<protein>
    <submittedName>
        <fullName evidence="2">DUF2975 domain-containing protein</fullName>
    </submittedName>
</protein>
<sequence length="151" mass="16583">MLNGLLLALPDGVVPGGPMFDFRQRPPVALADHPHLFLIANSLIALIYLAGLFRLIKLMRLFEEGEFFSARGVRHLRAFALSLLLASIAGCVLPPLLLMGARMLGVDHVTVLRVGFENSDMWQGFISAVFFVVAMILGEARQLAEDNQLIV</sequence>
<reference evidence="2 3" key="1">
    <citation type="submission" date="2020-03" db="EMBL/GenBank/DDBJ databases">
        <authorList>
            <person name="Lai Q."/>
        </authorList>
    </citation>
    <scope>NUCLEOTIDE SEQUENCE [LARGE SCALE GENOMIC DNA]</scope>
    <source>
        <strain evidence="2 3">CCUG 25036</strain>
    </source>
</reference>
<name>A0A7X5U7N6_9GAMM</name>
<evidence type="ECO:0000313" key="2">
    <source>
        <dbReference type="EMBL" id="NII05400.1"/>
    </source>
</evidence>
<dbReference type="AlphaFoldDB" id="A0A7X5U7N6"/>
<organism evidence="2 3">
    <name type="scientific">Luteibacter anthropi</name>
    <dbReference type="NCBI Taxonomy" id="564369"/>
    <lineage>
        <taxon>Bacteria</taxon>
        <taxon>Pseudomonadati</taxon>
        <taxon>Pseudomonadota</taxon>
        <taxon>Gammaproteobacteria</taxon>
        <taxon>Lysobacterales</taxon>
        <taxon>Rhodanobacteraceae</taxon>
        <taxon>Luteibacter</taxon>
    </lineage>
</organism>
<feature type="transmembrane region" description="Helical" evidence="1">
    <location>
        <begin position="36"/>
        <end position="56"/>
    </location>
</feature>
<keyword evidence="1" id="KW-0812">Transmembrane</keyword>
<keyword evidence="3" id="KW-1185">Reference proteome</keyword>
<evidence type="ECO:0000256" key="1">
    <source>
        <dbReference type="SAM" id="Phobius"/>
    </source>
</evidence>
<dbReference type="InterPro" id="IPR021354">
    <property type="entry name" value="DUF2975"/>
</dbReference>
<dbReference type="RefSeq" id="WP_166946514.1">
    <property type="nucleotide sequence ID" value="NZ_JAARLZ010000002.1"/>
</dbReference>
<dbReference type="Pfam" id="PF11188">
    <property type="entry name" value="DUF2975"/>
    <property type="match status" value="1"/>
</dbReference>
<feature type="transmembrane region" description="Helical" evidence="1">
    <location>
        <begin position="121"/>
        <end position="138"/>
    </location>
</feature>
<dbReference type="Proteomes" id="UP000490980">
    <property type="component" value="Unassembled WGS sequence"/>
</dbReference>
<dbReference type="EMBL" id="JAARLZ010000002">
    <property type="protein sequence ID" value="NII05400.1"/>
    <property type="molecule type" value="Genomic_DNA"/>
</dbReference>